<proteinExistence type="predicted"/>
<reference evidence="2" key="1">
    <citation type="submission" date="2019-03" db="EMBL/GenBank/DDBJ databases">
        <title>Single cell metagenomics reveals metabolic interactions within the superorganism composed of flagellate Streblomastix strix and complex community of Bacteroidetes bacteria on its surface.</title>
        <authorList>
            <person name="Treitli S.C."/>
            <person name="Kolisko M."/>
            <person name="Husnik F."/>
            <person name="Keeling P."/>
            <person name="Hampl V."/>
        </authorList>
    </citation>
    <scope>NUCLEOTIDE SEQUENCE</scope>
    <source>
        <strain evidence="2">STM</strain>
    </source>
</reference>
<protein>
    <submittedName>
        <fullName evidence="2">Uncharacterized protein</fullName>
    </submittedName>
</protein>
<comment type="caution">
    <text evidence="2">The sequence shown here is derived from an EMBL/GenBank/DDBJ whole genome shotgun (WGS) entry which is preliminary data.</text>
</comment>
<keyword evidence="1" id="KW-0472">Membrane</keyword>
<accession>A0A5J4SLC3</accession>
<evidence type="ECO:0000313" key="2">
    <source>
        <dbReference type="EMBL" id="KAA6346926.1"/>
    </source>
</evidence>
<feature type="transmembrane region" description="Helical" evidence="1">
    <location>
        <begin position="353"/>
        <end position="375"/>
    </location>
</feature>
<gene>
    <name evidence="2" type="ORF">EZS27_005560</name>
</gene>
<keyword evidence="1" id="KW-0812">Transmembrane</keyword>
<feature type="transmembrane region" description="Helical" evidence="1">
    <location>
        <begin position="387"/>
        <end position="407"/>
    </location>
</feature>
<keyword evidence="1" id="KW-1133">Transmembrane helix</keyword>
<dbReference type="EMBL" id="SNRY01000112">
    <property type="protein sequence ID" value="KAA6346926.1"/>
    <property type="molecule type" value="Genomic_DNA"/>
</dbReference>
<evidence type="ECO:0000256" key="1">
    <source>
        <dbReference type="SAM" id="Phobius"/>
    </source>
</evidence>
<name>A0A5J4SLC3_9ZZZZ</name>
<feature type="transmembrane region" description="Helical" evidence="1">
    <location>
        <begin position="419"/>
        <end position="442"/>
    </location>
</feature>
<sequence length="452" mass="52966">MKPTGVLIGICLLLLLPGALYAQQDDDIQYGERDDSEYPIYFMETKKSFKRLTDIPRDTIRDTIYISDIDAFLKQYNCNLGSFVSKYGTMKSLIDSLNNLPDEKLYYNFFRPHYTGAALSDITIVTEHVAKEGDETKYAWSDTNDHSLDTIFQGERKMAILFRCDGAERTDSLITNKEYQIKNLSALFTKLEDSNKILRGTNEKNEKLDYRRHIYNIILFFPDFTFEKKREMMQFVRTVELIAEKYLSESYRLTTMFYTDNGEAGIDHVYQNCLFACAHYLIYLDRKDPLNTLIKGYEYKDAYDIFSVKGIFNFYYQARYYTEKEPDEPKGFSESEIAPYLEADFDLNNWEPYFWAFLIFVLLSVLIVILYFCYWPVSIFINQNMDMLLMFGIGILIEILGLGFVVLEKIIKYSNDSLVLFYDNSILVVSLPVVVVFCIPIMKSILRRKRLP</sequence>
<dbReference type="AlphaFoldDB" id="A0A5J4SLC3"/>
<organism evidence="2">
    <name type="scientific">termite gut metagenome</name>
    <dbReference type="NCBI Taxonomy" id="433724"/>
    <lineage>
        <taxon>unclassified sequences</taxon>
        <taxon>metagenomes</taxon>
        <taxon>organismal metagenomes</taxon>
    </lineage>
</organism>